<dbReference type="GeneID" id="42856714"/>
<gene>
    <name evidence="1" type="ORF">TQ39_08955</name>
</gene>
<proteinExistence type="predicted"/>
<dbReference type="EMBL" id="JXXK01000010">
    <property type="protein sequence ID" value="KJF40084.1"/>
    <property type="molecule type" value="Genomic_DNA"/>
</dbReference>
<evidence type="ECO:0000313" key="2">
    <source>
        <dbReference type="Proteomes" id="UP000032483"/>
    </source>
</evidence>
<reference evidence="1" key="1">
    <citation type="submission" date="2015-02" db="EMBL/GenBank/DDBJ databases">
        <title>A novel member of the family Ruminococcaceae isolated from human feces.</title>
        <authorList>
            <person name="Shkoporov A.N."/>
            <person name="Chaplin A.V."/>
            <person name="Motuzova O.V."/>
            <person name="Kafarskaia L.I."/>
            <person name="Khokhlova E.V."/>
            <person name="Efimov B.A."/>
        </authorList>
    </citation>
    <scope>NUCLEOTIDE SEQUENCE [LARGE SCALE GENOMIC DNA]</scope>
    <source>
        <strain evidence="1">585-1</strain>
    </source>
</reference>
<organism evidence="1 2">
    <name type="scientific">Ruthenibacterium lactatiformans</name>
    <dbReference type="NCBI Taxonomy" id="1550024"/>
    <lineage>
        <taxon>Bacteria</taxon>
        <taxon>Bacillati</taxon>
        <taxon>Bacillota</taxon>
        <taxon>Clostridia</taxon>
        <taxon>Eubacteriales</taxon>
        <taxon>Oscillospiraceae</taxon>
        <taxon>Ruthenibacterium</taxon>
    </lineage>
</organism>
<dbReference type="Proteomes" id="UP000032483">
    <property type="component" value="Unassembled WGS sequence"/>
</dbReference>
<comment type="caution">
    <text evidence="1">The sequence shown here is derived from an EMBL/GenBank/DDBJ whole genome shotgun (WGS) entry which is preliminary data.</text>
</comment>
<protein>
    <submittedName>
        <fullName evidence="1">Decarboxylase</fullName>
    </submittedName>
</protein>
<evidence type="ECO:0000313" key="1">
    <source>
        <dbReference type="EMBL" id="KJF40084.1"/>
    </source>
</evidence>
<name>A0A0D8J001_9FIRM</name>
<keyword evidence="2" id="KW-1185">Reference proteome</keyword>
<accession>A0A0D8J001</accession>
<dbReference type="RefSeq" id="WP_050005292.1">
    <property type="nucleotide sequence ID" value="NZ_JXXK01000010.1"/>
</dbReference>
<dbReference type="AlphaFoldDB" id="A0A0D8J001"/>
<sequence>MDEKELRKTLEIQLDTLRRNLEVVSLDVLKTKYKKPYDELREKICKAATAYTRHVALSNIRIRHSLFDEAKTYIDAAIQQTQCLKKISNAAFQRQDMDEIEALAHTLRGEIEQSLHYFYLQHMCLLVSHECINDPQKVPEIYNKATSCIWRDGAWQPMEDTGMDLLLSAPVIHELPPADEADKAA</sequence>